<reference evidence="1 2" key="1">
    <citation type="submission" date="2018-01" db="EMBL/GenBank/DDBJ databases">
        <title>Genomic Encyclopedia of Type Strains, Phase III (KMG-III): the genomes of soil and plant-associated and newly described type strains.</title>
        <authorList>
            <person name="Whitman W."/>
        </authorList>
    </citation>
    <scope>NUCLEOTIDE SEQUENCE [LARGE SCALE GENOMIC DNA]</scope>
    <source>
        <strain evidence="1 2">HKI456</strain>
    </source>
</reference>
<evidence type="ECO:0000313" key="1">
    <source>
        <dbReference type="EMBL" id="PPB84616.1"/>
    </source>
</evidence>
<dbReference type="AlphaFoldDB" id="A0A2P5KD37"/>
<organism evidence="1 2">
    <name type="scientific">Mycetohabitans endofungorum</name>
    <dbReference type="NCBI Taxonomy" id="417203"/>
    <lineage>
        <taxon>Bacteria</taxon>
        <taxon>Pseudomonadati</taxon>
        <taxon>Pseudomonadota</taxon>
        <taxon>Betaproteobacteria</taxon>
        <taxon>Burkholderiales</taxon>
        <taxon>Burkholderiaceae</taxon>
        <taxon>Mycetohabitans</taxon>
    </lineage>
</organism>
<protein>
    <submittedName>
        <fullName evidence="1">Uncharacterized protein</fullName>
    </submittedName>
</protein>
<gene>
    <name evidence="1" type="ORF">B0O95_10213</name>
</gene>
<comment type="caution">
    <text evidence="1">The sequence shown here is derived from an EMBL/GenBank/DDBJ whole genome shotgun (WGS) entry which is preliminary data.</text>
</comment>
<evidence type="ECO:0000313" key="2">
    <source>
        <dbReference type="Proteomes" id="UP000243096"/>
    </source>
</evidence>
<dbReference type="EMBL" id="PRDW01000002">
    <property type="protein sequence ID" value="PPB84616.1"/>
    <property type="molecule type" value="Genomic_DNA"/>
</dbReference>
<dbReference type="Proteomes" id="UP000243096">
    <property type="component" value="Unassembled WGS sequence"/>
</dbReference>
<sequence length="46" mass="4856">MRICAIALSRSADAPRPGEPEGPMPRMTILAGSLIDLSRQLAASPH</sequence>
<keyword evidence="2" id="KW-1185">Reference proteome</keyword>
<accession>A0A2P5KD37</accession>
<name>A0A2P5KD37_9BURK</name>
<proteinExistence type="predicted"/>